<evidence type="ECO:0000313" key="2">
    <source>
        <dbReference type="EMBL" id="MBW6397313.1"/>
    </source>
</evidence>
<dbReference type="Proteomes" id="UP001196565">
    <property type="component" value="Unassembled WGS sequence"/>
</dbReference>
<feature type="chain" id="PRO_5045444387" description="VCBS repeat-containing protein" evidence="1">
    <location>
        <begin position="22"/>
        <end position="205"/>
    </location>
</feature>
<evidence type="ECO:0008006" key="4">
    <source>
        <dbReference type="Google" id="ProtNLM"/>
    </source>
</evidence>
<name>A0ABS7A542_9PROT</name>
<organism evidence="2 3">
    <name type="scientific">Roseomonas alba</name>
    <dbReference type="NCBI Taxonomy" id="2846776"/>
    <lineage>
        <taxon>Bacteria</taxon>
        <taxon>Pseudomonadati</taxon>
        <taxon>Pseudomonadota</taxon>
        <taxon>Alphaproteobacteria</taxon>
        <taxon>Acetobacterales</taxon>
        <taxon>Roseomonadaceae</taxon>
        <taxon>Roseomonas</taxon>
    </lineage>
</organism>
<keyword evidence="1" id="KW-0732">Signal</keyword>
<sequence>MRRALFAAGAALALALPAAEAARATLRAARPGGATPLELRANSTAEHWVIDVLEGGVPSQRIEVQTDLPDVAPDLGDANGDGAADLWIPVIGGNANTAWDLWIMDPARARFRRAGEISGLSFSRDARGRLVSLGRDGCCAVSYTFHDITPEGQLRELFGVERRLDDLGRGSCEPSAIAISPPADAVTGLCRLRPGAMPGTVLRVP</sequence>
<feature type="signal peptide" evidence="1">
    <location>
        <begin position="1"/>
        <end position="21"/>
    </location>
</feature>
<gene>
    <name evidence="2" type="ORF">KPL78_05595</name>
</gene>
<dbReference type="RefSeq" id="WP_219761937.1">
    <property type="nucleotide sequence ID" value="NZ_JAHYBZ010000002.1"/>
</dbReference>
<keyword evidence="3" id="KW-1185">Reference proteome</keyword>
<evidence type="ECO:0000256" key="1">
    <source>
        <dbReference type="SAM" id="SignalP"/>
    </source>
</evidence>
<accession>A0ABS7A542</accession>
<comment type="caution">
    <text evidence="2">The sequence shown here is derived from an EMBL/GenBank/DDBJ whole genome shotgun (WGS) entry which is preliminary data.</text>
</comment>
<protein>
    <recommendedName>
        <fullName evidence="4">VCBS repeat-containing protein</fullName>
    </recommendedName>
</protein>
<evidence type="ECO:0000313" key="3">
    <source>
        <dbReference type="Proteomes" id="UP001196565"/>
    </source>
</evidence>
<proteinExistence type="predicted"/>
<reference evidence="2 3" key="1">
    <citation type="submission" date="2021-07" db="EMBL/GenBank/DDBJ databases">
        <authorList>
            <person name="So Y."/>
        </authorList>
    </citation>
    <scope>NUCLEOTIDE SEQUENCE [LARGE SCALE GENOMIC DNA]</scope>
    <source>
        <strain evidence="2 3">HJA6</strain>
    </source>
</reference>
<dbReference type="EMBL" id="JAHYBZ010000002">
    <property type="protein sequence ID" value="MBW6397313.1"/>
    <property type="molecule type" value="Genomic_DNA"/>
</dbReference>